<reference evidence="2" key="1">
    <citation type="journal article" date="2019" name="Int. J. Syst. Evol. Microbiol.">
        <title>The Global Catalogue of Microorganisms (GCM) 10K type strain sequencing project: providing services to taxonomists for standard genome sequencing and annotation.</title>
        <authorList>
            <consortium name="The Broad Institute Genomics Platform"/>
            <consortium name="The Broad Institute Genome Sequencing Center for Infectious Disease"/>
            <person name="Wu L."/>
            <person name="Ma J."/>
        </authorList>
    </citation>
    <scope>NUCLEOTIDE SEQUENCE [LARGE SCALE GENOMIC DNA]</scope>
    <source>
        <strain evidence="2">CGMCC 4.1434</strain>
    </source>
</reference>
<evidence type="ECO:0000313" key="2">
    <source>
        <dbReference type="Proteomes" id="UP001596109"/>
    </source>
</evidence>
<accession>A0ABW0TE20</accession>
<evidence type="ECO:0000313" key="1">
    <source>
        <dbReference type="EMBL" id="MFC5587577.1"/>
    </source>
</evidence>
<gene>
    <name evidence="1" type="ORF">ACFPRA_01470</name>
</gene>
<comment type="caution">
    <text evidence="1">The sequence shown here is derived from an EMBL/GenBank/DDBJ whole genome shotgun (WGS) entry which is preliminary data.</text>
</comment>
<name>A0ABW0TE20_9BACL</name>
<proteinExistence type="predicted"/>
<sequence>MTEKVKIPQSVADAYTDLETRWTLTDIFKMVTADFTVSDSHVQTLVEWNESGREDEGAGLMQLLLGQYEVEPEYKVEDWVIYKGFEGDVTVKIVAIQYEHARVQFEGVSNWKEIADVERHATPEEIKVEKERRWWAKHGRDVWELKQGDVLMATRRTIYEVTADPKSHRFDCYTGNGECDFDIEECKRDNWKVICFHENRKDVRHA</sequence>
<organism evidence="1 2">
    <name type="scientific">Sporosarcina soli</name>
    <dbReference type="NCBI Taxonomy" id="334736"/>
    <lineage>
        <taxon>Bacteria</taxon>
        <taxon>Bacillati</taxon>
        <taxon>Bacillota</taxon>
        <taxon>Bacilli</taxon>
        <taxon>Bacillales</taxon>
        <taxon>Caryophanaceae</taxon>
        <taxon>Sporosarcina</taxon>
    </lineage>
</organism>
<dbReference type="Proteomes" id="UP001596109">
    <property type="component" value="Unassembled WGS sequence"/>
</dbReference>
<dbReference type="EMBL" id="JBHSNO010000001">
    <property type="protein sequence ID" value="MFC5587577.1"/>
    <property type="molecule type" value="Genomic_DNA"/>
</dbReference>
<dbReference type="RefSeq" id="WP_381429715.1">
    <property type="nucleotide sequence ID" value="NZ_JBHSNO010000001.1"/>
</dbReference>
<protein>
    <submittedName>
        <fullName evidence="1">Uncharacterized protein</fullName>
    </submittedName>
</protein>
<keyword evidence="2" id="KW-1185">Reference proteome</keyword>